<evidence type="ECO:0000256" key="1">
    <source>
        <dbReference type="SAM" id="Phobius"/>
    </source>
</evidence>
<evidence type="ECO:0000313" key="4">
    <source>
        <dbReference type="EMBL" id="QMS85296.1"/>
    </source>
</evidence>
<feature type="domain" description="GGDEF" evidence="2">
    <location>
        <begin position="78"/>
        <end position="208"/>
    </location>
</feature>
<dbReference type="InterPro" id="IPR037522">
    <property type="entry name" value="HD_GYP_dom"/>
</dbReference>
<dbReference type="Pfam" id="PF00990">
    <property type="entry name" value="GGDEF"/>
    <property type="match status" value="1"/>
</dbReference>
<dbReference type="InterPro" id="IPR043128">
    <property type="entry name" value="Rev_trsase/Diguanyl_cyclase"/>
</dbReference>
<keyword evidence="1" id="KW-0472">Membrane</keyword>
<gene>
    <name evidence="4" type="ORF">G4Z02_05870</name>
</gene>
<dbReference type="Pfam" id="PF13487">
    <property type="entry name" value="HD_5"/>
    <property type="match status" value="1"/>
</dbReference>
<dbReference type="NCBIfam" id="TIGR00254">
    <property type="entry name" value="GGDEF"/>
    <property type="match status" value="1"/>
</dbReference>
<dbReference type="InterPro" id="IPR003607">
    <property type="entry name" value="HD/PDEase_dom"/>
</dbReference>
<sequence>MLTIFSDVEPYQVYSTIKGTFFIIISAIIIYFLVHHEIVLLKEAQLSYRAMSRHDALTTLYNRTVFSEDLDTYNNTQHEYTLVVTDINGLRLINEAYGSTIGDEVIQTYAAQLKNISYPSSTYRIGGDEFCIVFDGRDLTKINNQLDKIKTAMESTTKYRINVTLSTGIATKSEYSSIYEALTHAEEMLLKNKLLQSTSASNALITSLLSTLYEHSDETELHAQRISELCEQMAIALHMDRAAIDEMILFALLHDIGKVGIEDHILRKSGSLTPLEYAKIKQHSAIGYRIAKSTAQLQSIANYIFTHHERWDGQGYPRGIAKKDIPIQSRILAIADAFDAMTNDRIYRKAISKEEALEEIIRNKGLQFDPELVDIFTTIQGNISSQD</sequence>
<dbReference type="PROSITE" id="PS51832">
    <property type="entry name" value="HD_GYP"/>
    <property type="match status" value="1"/>
</dbReference>
<evidence type="ECO:0000259" key="2">
    <source>
        <dbReference type="PROSITE" id="PS50887"/>
    </source>
</evidence>
<dbReference type="InterPro" id="IPR029787">
    <property type="entry name" value="Nucleotide_cyclase"/>
</dbReference>
<feature type="transmembrane region" description="Helical" evidence="1">
    <location>
        <begin position="20"/>
        <end position="41"/>
    </location>
</feature>
<evidence type="ECO:0000313" key="5">
    <source>
        <dbReference type="Proteomes" id="UP000514720"/>
    </source>
</evidence>
<dbReference type="EMBL" id="CP048914">
    <property type="protein sequence ID" value="QMS85296.1"/>
    <property type="molecule type" value="Genomic_DNA"/>
</dbReference>
<evidence type="ECO:0000259" key="3">
    <source>
        <dbReference type="PROSITE" id="PS51832"/>
    </source>
</evidence>
<dbReference type="KEGG" id="xcl:G4Z02_05870"/>
<dbReference type="SUPFAM" id="SSF109604">
    <property type="entry name" value="HD-domain/PDEase-like"/>
    <property type="match status" value="1"/>
</dbReference>
<accession>A0A7L7KSU0</accession>
<protein>
    <submittedName>
        <fullName evidence="4">Diguanylate cyclase</fullName>
    </submittedName>
</protein>
<reference evidence="4 5" key="1">
    <citation type="submission" date="2020-02" db="EMBL/GenBank/DDBJ databases">
        <authorList>
            <person name="Zheng R.K."/>
            <person name="Sun C.M."/>
        </authorList>
    </citation>
    <scope>NUCLEOTIDE SEQUENCE [LARGE SCALE GENOMIC DNA]</scope>
    <source>
        <strain evidence="5">zrk13</strain>
    </source>
</reference>
<keyword evidence="1" id="KW-0812">Transmembrane</keyword>
<dbReference type="SUPFAM" id="SSF55073">
    <property type="entry name" value="Nucleotide cyclase"/>
    <property type="match status" value="1"/>
</dbReference>
<keyword evidence="5" id="KW-1185">Reference proteome</keyword>
<dbReference type="AlphaFoldDB" id="A0A7L7KSU0"/>
<dbReference type="RefSeq" id="WP_258877087.1">
    <property type="nucleotide sequence ID" value="NZ_CP048914.1"/>
</dbReference>
<dbReference type="InterPro" id="IPR000160">
    <property type="entry name" value="GGDEF_dom"/>
</dbReference>
<dbReference type="PANTHER" id="PTHR43155:SF2">
    <property type="entry name" value="CYCLIC DI-GMP PHOSPHODIESTERASE PA4108"/>
    <property type="match status" value="1"/>
</dbReference>
<organism evidence="4 5">
    <name type="scientific">Candidatus Xianfuyuplasma coldseepsis</name>
    <dbReference type="NCBI Taxonomy" id="2782163"/>
    <lineage>
        <taxon>Bacteria</taxon>
        <taxon>Bacillati</taxon>
        <taxon>Mycoplasmatota</taxon>
        <taxon>Mollicutes</taxon>
        <taxon>Candidatus Izemoplasmatales</taxon>
        <taxon>Candidatus Izemoplasmataceae</taxon>
        <taxon>Candidatus Xianfuyuplasma</taxon>
    </lineage>
</organism>
<dbReference type="Gene3D" id="3.30.70.270">
    <property type="match status" value="1"/>
</dbReference>
<dbReference type="CDD" id="cd00077">
    <property type="entry name" value="HDc"/>
    <property type="match status" value="1"/>
</dbReference>
<dbReference type="SMART" id="SM00471">
    <property type="entry name" value="HDc"/>
    <property type="match status" value="1"/>
</dbReference>
<dbReference type="SMART" id="SM00267">
    <property type="entry name" value="GGDEF"/>
    <property type="match status" value="1"/>
</dbReference>
<feature type="domain" description="HD-GYP" evidence="3">
    <location>
        <begin position="197"/>
        <end position="387"/>
    </location>
</feature>
<dbReference type="PROSITE" id="PS50887">
    <property type="entry name" value="GGDEF"/>
    <property type="match status" value="1"/>
</dbReference>
<dbReference type="Gene3D" id="1.10.3210.10">
    <property type="entry name" value="Hypothetical protein af1432"/>
    <property type="match status" value="1"/>
</dbReference>
<proteinExistence type="predicted"/>
<keyword evidence="1" id="KW-1133">Transmembrane helix</keyword>
<dbReference type="CDD" id="cd01949">
    <property type="entry name" value="GGDEF"/>
    <property type="match status" value="1"/>
</dbReference>
<dbReference type="PANTHER" id="PTHR43155">
    <property type="entry name" value="CYCLIC DI-GMP PHOSPHODIESTERASE PA4108-RELATED"/>
    <property type="match status" value="1"/>
</dbReference>
<dbReference type="Proteomes" id="UP000514720">
    <property type="component" value="Chromosome"/>
</dbReference>
<name>A0A7L7KSU0_9MOLU</name>